<dbReference type="PROSITE" id="PS51257">
    <property type="entry name" value="PROKAR_LIPOPROTEIN"/>
    <property type="match status" value="1"/>
</dbReference>
<comment type="caution">
    <text evidence="1">The sequence shown here is derived from an EMBL/GenBank/DDBJ whole genome shotgun (WGS) entry which is preliminary data.</text>
</comment>
<proteinExistence type="predicted"/>
<dbReference type="Gene3D" id="2.40.10.410">
    <property type="entry name" value="FlgT, C-terminal domain"/>
    <property type="match status" value="1"/>
</dbReference>
<dbReference type="Proteomes" id="UP000650524">
    <property type="component" value="Unassembled WGS sequence"/>
</dbReference>
<sequence length="309" mass="34271">MNVKRLSELVFLILLPIFVVTSGCSTTESLTRKILPESWARKILPGQPYLKKHVMVFPLIDQAELGPKLTAELSRQFYDLLKKSPHLLLHEPPDGIFSSSSMESPQFGVVTNSSLIDFAEGLGMNDLIIGVLNPVEISTQNTGWWPFDDWRKIYGVSIAVNVIDIASKTLLVTNLEAEEFSMSLEDAEEQDEEAYVKKISIETFPEIIEDQVPVVERGLNAKHWTGRISAVENKTIMINAGKDVGVQQGNSFKVFTEGKSIPSGSGRTIYLFGANIGELKVISVMEKHSLAESVSGGPFKAKQFIRFKP</sequence>
<dbReference type="EMBL" id="JACNJD010000268">
    <property type="protein sequence ID" value="MBC8178272.1"/>
    <property type="molecule type" value="Genomic_DNA"/>
</dbReference>
<evidence type="ECO:0000313" key="2">
    <source>
        <dbReference type="Proteomes" id="UP000650524"/>
    </source>
</evidence>
<dbReference type="InterPro" id="IPR038165">
    <property type="entry name" value="FlgT_C_sf"/>
</dbReference>
<accession>A0A8J6N1F9</accession>
<dbReference type="AlphaFoldDB" id="A0A8J6N1F9"/>
<reference evidence="1 2" key="1">
    <citation type="submission" date="2020-08" db="EMBL/GenBank/DDBJ databases">
        <title>Bridging the membrane lipid divide: bacteria of the FCB group superphylum have the potential to synthesize archaeal ether lipids.</title>
        <authorList>
            <person name="Villanueva L."/>
            <person name="Von Meijenfeldt F.A.B."/>
            <person name="Westbye A.B."/>
            <person name="Yadav S."/>
            <person name="Hopmans E.C."/>
            <person name="Dutilh B.E."/>
            <person name="Sinninghe Damste J.S."/>
        </authorList>
    </citation>
    <scope>NUCLEOTIDE SEQUENCE [LARGE SCALE GENOMIC DNA]</scope>
    <source>
        <strain evidence="1">NIOZ-UU27</strain>
    </source>
</reference>
<protein>
    <recommendedName>
        <fullName evidence="3">Flagellar assembly protein T C-terminal domain-containing protein</fullName>
    </recommendedName>
</protein>
<name>A0A8J6N1F9_9DELT</name>
<organism evidence="1 2">
    <name type="scientific">Candidatus Desulfacyla euxinica</name>
    <dbReference type="NCBI Taxonomy" id="2841693"/>
    <lineage>
        <taxon>Bacteria</taxon>
        <taxon>Deltaproteobacteria</taxon>
        <taxon>Candidatus Desulfacyla</taxon>
    </lineage>
</organism>
<gene>
    <name evidence="1" type="ORF">H8E19_12780</name>
</gene>
<evidence type="ECO:0000313" key="1">
    <source>
        <dbReference type="EMBL" id="MBC8178272.1"/>
    </source>
</evidence>
<evidence type="ECO:0008006" key="3">
    <source>
        <dbReference type="Google" id="ProtNLM"/>
    </source>
</evidence>